<gene>
    <name evidence="1" type="ORF">QFC19_001777</name>
</gene>
<accession>A0ACC2WFA2</accession>
<dbReference type="EMBL" id="JASBWR010000014">
    <property type="protein sequence ID" value="KAJ9110106.1"/>
    <property type="molecule type" value="Genomic_DNA"/>
</dbReference>
<sequence length="388" mass="40657">MDVSTTAGYEHPESTGAESGFQGCYSDPTTMQQFYYTSSLVSPNLCAEACSLKGYTLSGVSQGNKCICGESMPKNVVPDSICNVACAGVSDKTCGSAITVAVYKVAPQMSYLQSVNKLWNSSTGDLGYLGCYTEGYNNQLTLPAYGYYTSLMNTETCIKLAQAQGFKYAGTENAGSCYAANEINWKNGGAVKRLDSDCNSKCLGNPNQFCGGGGKLMLYDVPRSHLVYSTPDGVAGYVGCFAPGTMVSAPDYNTNSGGMSGTLCRATCSQLGFPWTALTGNNCFCSKSKTYGAVQPIEACSWKCSGNVTEFCGGGTPISVYASSGVKPASSDPLVRITGGITSAPSAVNTLPVSSMAPSQPVTQTIPLADQAESSVSHWKRVEPHKLD</sequence>
<comment type="caution">
    <text evidence="1">The sequence shown here is derived from an EMBL/GenBank/DDBJ whole genome shotgun (WGS) entry which is preliminary data.</text>
</comment>
<evidence type="ECO:0000313" key="1">
    <source>
        <dbReference type="EMBL" id="KAJ9110106.1"/>
    </source>
</evidence>
<reference evidence="1" key="1">
    <citation type="submission" date="2023-04" db="EMBL/GenBank/DDBJ databases">
        <title>Draft Genome sequencing of Naganishia species isolated from polar environments using Oxford Nanopore Technology.</title>
        <authorList>
            <person name="Leo P."/>
            <person name="Venkateswaran K."/>
        </authorList>
    </citation>
    <scope>NUCLEOTIDE SEQUENCE</scope>
    <source>
        <strain evidence="1">MNA-CCFEE 5261</strain>
    </source>
</reference>
<dbReference type="Proteomes" id="UP001241377">
    <property type="component" value="Unassembled WGS sequence"/>
</dbReference>
<name>A0ACC2WFA2_9TREE</name>
<evidence type="ECO:0000313" key="2">
    <source>
        <dbReference type="Proteomes" id="UP001241377"/>
    </source>
</evidence>
<proteinExistence type="predicted"/>
<organism evidence="1 2">
    <name type="scientific">Naganishia cerealis</name>
    <dbReference type="NCBI Taxonomy" id="610337"/>
    <lineage>
        <taxon>Eukaryota</taxon>
        <taxon>Fungi</taxon>
        <taxon>Dikarya</taxon>
        <taxon>Basidiomycota</taxon>
        <taxon>Agaricomycotina</taxon>
        <taxon>Tremellomycetes</taxon>
        <taxon>Filobasidiales</taxon>
        <taxon>Filobasidiaceae</taxon>
        <taxon>Naganishia</taxon>
    </lineage>
</organism>
<protein>
    <submittedName>
        <fullName evidence="1">Uncharacterized protein</fullName>
    </submittedName>
</protein>
<keyword evidence="2" id="KW-1185">Reference proteome</keyword>